<evidence type="ECO:0000256" key="1">
    <source>
        <dbReference type="SAM" id="MobiDB-lite"/>
    </source>
</evidence>
<evidence type="ECO:0000313" key="4">
    <source>
        <dbReference type="Proteomes" id="UP000636800"/>
    </source>
</evidence>
<protein>
    <submittedName>
        <fullName evidence="3">Uncharacterized protein</fullName>
    </submittedName>
</protein>
<evidence type="ECO:0000313" key="2">
    <source>
        <dbReference type="EMBL" id="KAG0457217.1"/>
    </source>
</evidence>
<dbReference type="EMBL" id="JADCNL010000012">
    <property type="protein sequence ID" value="KAG0457217.1"/>
    <property type="molecule type" value="Genomic_DNA"/>
</dbReference>
<feature type="compositionally biased region" description="Polar residues" evidence="1">
    <location>
        <begin position="1"/>
        <end position="11"/>
    </location>
</feature>
<organism evidence="3 5">
    <name type="scientific">Vanilla planifolia</name>
    <name type="common">Vanilla</name>
    <dbReference type="NCBI Taxonomy" id="51239"/>
    <lineage>
        <taxon>Eukaryota</taxon>
        <taxon>Viridiplantae</taxon>
        <taxon>Streptophyta</taxon>
        <taxon>Embryophyta</taxon>
        <taxon>Tracheophyta</taxon>
        <taxon>Spermatophyta</taxon>
        <taxon>Magnoliopsida</taxon>
        <taxon>Liliopsida</taxon>
        <taxon>Asparagales</taxon>
        <taxon>Orchidaceae</taxon>
        <taxon>Vanilloideae</taxon>
        <taxon>Vanilleae</taxon>
        <taxon>Vanilla</taxon>
    </lineage>
</organism>
<dbReference type="EMBL" id="JADCNM010000012">
    <property type="protein sequence ID" value="KAG0458906.1"/>
    <property type="molecule type" value="Genomic_DNA"/>
</dbReference>
<sequence length="58" mass="6550">MVITLSSTSSEVRFRPQGDNNDDFFHRGEGCAQEGSYGVALQFKKQIDTEVSKRKLLK</sequence>
<dbReference type="Proteomes" id="UP000636800">
    <property type="component" value="Chromosome 12"/>
</dbReference>
<gene>
    <name evidence="3" type="ORF">HPP92_022034</name>
    <name evidence="2" type="ORF">HPP92_022374</name>
</gene>
<name>A0A835UGV3_VANPL</name>
<dbReference type="Proteomes" id="UP000639772">
    <property type="component" value="Chromosome 12"/>
</dbReference>
<dbReference type="AlphaFoldDB" id="A0A835UGV3"/>
<feature type="region of interest" description="Disordered" evidence="1">
    <location>
        <begin position="1"/>
        <end position="21"/>
    </location>
</feature>
<keyword evidence="4" id="KW-1185">Reference proteome</keyword>
<evidence type="ECO:0000313" key="3">
    <source>
        <dbReference type="EMBL" id="KAG0458906.1"/>
    </source>
</evidence>
<reference evidence="4 5" key="1">
    <citation type="journal article" date="2020" name="Nat. Food">
        <title>A phased Vanilla planifolia genome enables genetic improvement of flavour and production.</title>
        <authorList>
            <person name="Hasing T."/>
            <person name="Tang H."/>
            <person name="Brym M."/>
            <person name="Khazi F."/>
            <person name="Huang T."/>
            <person name="Chambers A.H."/>
        </authorList>
    </citation>
    <scope>NUCLEOTIDE SEQUENCE [LARGE SCALE GENOMIC DNA]</scope>
    <source>
        <tissue evidence="3">Leaf</tissue>
    </source>
</reference>
<comment type="caution">
    <text evidence="3">The sequence shown here is derived from an EMBL/GenBank/DDBJ whole genome shotgun (WGS) entry which is preliminary data.</text>
</comment>
<accession>A0A835UGV3</accession>
<evidence type="ECO:0000313" key="5">
    <source>
        <dbReference type="Proteomes" id="UP000639772"/>
    </source>
</evidence>
<proteinExistence type="predicted"/>